<dbReference type="SUPFAM" id="SSF56935">
    <property type="entry name" value="Porins"/>
    <property type="match status" value="1"/>
</dbReference>
<protein>
    <recommendedName>
        <fullName evidence="3">Porin</fullName>
    </recommendedName>
</protein>
<dbReference type="KEGG" id="smaa:IT774_15295"/>
<name>A0A7S9DWU3_9ALTE</name>
<evidence type="ECO:0008006" key="3">
    <source>
        <dbReference type="Google" id="ProtNLM"/>
    </source>
</evidence>
<sequence>MNNVSCIKAAHYVGLVAVLGWVYSGSSDAAGIELFDGKVKSNLYLAQGFQHIQADDGAFINQNTQMESGFQRFRFNLDVAVKVNDIVSAYIDLGEEPNDFGSDDQFEISQDLAYIDIALDGFEQWHYDQTKLVVRAGNIVSTVFDFRGYSDGAAVQTNPLIGNSPIDFVTAESGAQVLWSHTPASTATATVYADAGITIPTFFEDYGPGRGYNYFGKVGVTGSEDGWGLSVAAFMSDQADQFNHREFDDIQTAGLIQGDGDNYNFAGSGSNARDTHAGLLPGLDARIYQLNAFYRPNQATLLRAWAGRASDEYRFADANNELTVASQARNFIRQDGSMQFYALEGSYYIVPSRFYLAARYSAADNTSSDAAGSDTLLSRSQVGLGWFITTGTLLKAEYVYQLEEVNSPGQIGADWQGVSVELSLKY</sequence>
<keyword evidence="2" id="KW-1185">Reference proteome</keyword>
<dbReference type="AlphaFoldDB" id="A0A7S9DWU3"/>
<dbReference type="Proteomes" id="UP000595095">
    <property type="component" value="Chromosome"/>
</dbReference>
<organism evidence="1 2">
    <name type="scientific">Salinimonas marina</name>
    <dbReference type="NCBI Taxonomy" id="2785918"/>
    <lineage>
        <taxon>Bacteria</taxon>
        <taxon>Pseudomonadati</taxon>
        <taxon>Pseudomonadota</taxon>
        <taxon>Gammaproteobacteria</taxon>
        <taxon>Alteromonadales</taxon>
        <taxon>Alteromonadaceae</taxon>
        <taxon>Alteromonas/Salinimonas group</taxon>
        <taxon>Salinimonas</taxon>
    </lineage>
</organism>
<reference evidence="1 2" key="1">
    <citation type="submission" date="2020-11" db="EMBL/GenBank/DDBJ databases">
        <title>Complete genome sequence for Salinimonas sp. strain G2-b.</title>
        <authorList>
            <person name="Park S.-J."/>
        </authorList>
    </citation>
    <scope>NUCLEOTIDE SEQUENCE [LARGE SCALE GENOMIC DNA]</scope>
    <source>
        <strain evidence="1 2">G2-b</strain>
    </source>
</reference>
<evidence type="ECO:0000313" key="1">
    <source>
        <dbReference type="EMBL" id="QPG05442.1"/>
    </source>
</evidence>
<evidence type="ECO:0000313" key="2">
    <source>
        <dbReference type="Proteomes" id="UP000595095"/>
    </source>
</evidence>
<dbReference type="EMBL" id="CP064795">
    <property type="protein sequence ID" value="QPG05442.1"/>
    <property type="molecule type" value="Genomic_DNA"/>
</dbReference>
<accession>A0A7S9DWU3</accession>
<dbReference type="RefSeq" id="WP_195810532.1">
    <property type="nucleotide sequence ID" value="NZ_CP064795.1"/>
</dbReference>
<proteinExistence type="predicted"/>
<gene>
    <name evidence="1" type="ORF">IT774_15295</name>
</gene>